<evidence type="ECO:0000313" key="8">
    <source>
        <dbReference type="Proteomes" id="UP001193389"/>
    </source>
</evidence>
<feature type="transmembrane region" description="Helical" evidence="4">
    <location>
        <begin position="27"/>
        <end position="48"/>
    </location>
</feature>
<dbReference type="SUPFAM" id="SSF48334">
    <property type="entry name" value="DNA repair protein MutS, domain III"/>
    <property type="match status" value="1"/>
</dbReference>
<dbReference type="Proteomes" id="UP001193389">
    <property type="component" value="Chromosome"/>
</dbReference>
<organism evidence="7 8">
    <name type="scientific">Aquipluma nitroreducens</name>
    <dbReference type="NCBI Taxonomy" id="2010828"/>
    <lineage>
        <taxon>Bacteria</taxon>
        <taxon>Pseudomonadati</taxon>
        <taxon>Bacteroidota</taxon>
        <taxon>Bacteroidia</taxon>
        <taxon>Marinilabiliales</taxon>
        <taxon>Prolixibacteraceae</taxon>
        <taxon>Aquipluma</taxon>
    </lineage>
</organism>
<accession>A0A5K7SCX1</accession>
<dbReference type="GO" id="GO:0005524">
    <property type="term" value="F:ATP binding"/>
    <property type="evidence" value="ECO:0007669"/>
    <property type="project" value="UniProtKB-KW"/>
</dbReference>
<dbReference type="GO" id="GO:0006298">
    <property type="term" value="P:mismatch repair"/>
    <property type="evidence" value="ECO:0007669"/>
    <property type="project" value="InterPro"/>
</dbReference>
<dbReference type="SMART" id="SM00533">
    <property type="entry name" value="MUTSd"/>
    <property type="match status" value="1"/>
</dbReference>
<evidence type="ECO:0000256" key="2">
    <source>
        <dbReference type="ARBA" id="ARBA00022840"/>
    </source>
</evidence>
<dbReference type="InterPro" id="IPR027417">
    <property type="entry name" value="P-loop_NTPase"/>
</dbReference>
<dbReference type="InterPro" id="IPR007696">
    <property type="entry name" value="DNA_mismatch_repair_MutS_core"/>
</dbReference>
<dbReference type="SUPFAM" id="SSF52540">
    <property type="entry name" value="P-loop containing nucleoside triphosphate hydrolases"/>
    <property type="match status" value="1"/>
</dbReference>
<dbReference type="EMBL" id="AP018694">
    <property type="protein sequence ID" value="BBE19307.1"/>
    <property type="molecule type" value="Genomic_DNA"/>
</dbReference>
<keyword evidence="4" id="KW-0472">Membrane</keyword>
<dbReference type="KEGG" id="anf:AQPE_3492"/>
<dbReference type="Pfam" id="PF00488">
    <property type="entry name" value="MutS_V"/>
    <property type="match status" value="1"/>
</dbReference>
<dbReference type="GO" id="GO:0030983">
    <property type="term" value="F:mismatched DNA binding"/>
    <property type="evidence" value="ECO:0007669"/>
    <property type="project" value="InterPro"/>
</dbReference>
<proteinExistence type="predicted"/>
<feature type="transmembrane region" description="Helical" evidence="4">
    <location>
        <begin position="212"/>
        <end position="230"/>
    </location>
</feature>
<dbReference type="RefSeq" id="WP_318347563.1">
    <property type="nucleotide sequence ID" value="NZ_AP018694.1"/>
</dbReference>
<evidence type="ECO:0000256" key="4">
    <source>
        <dbReference type="SAM" id="Phobius"/>
    </source>
</evidence>
<keyword evidence="2" id="KW-0067">ATP-binding</keyword>
<dbReference type="Gene3D" id="3.40.50.300">
    <property type="entry name" value="P-loop containing nucleotide triphosphate hydrolases"/>
    <property type="match status" value="1"/>
</dbReference>
<feature type="domain" description="DNA mismatch repair protein MutS core" evidence="5">
    <location>
        <begin position="125"/>
        <end position="406"/>
    </location>
</feature>
<dbReference type="Gene3D" id="1.10.1420.10">
    <property type="match status" value="1"/>
</dbReference>
<evidence type="ECO:0000256" key="3">
    <source>
        <dbReference type="ARBA" id="ARBA00023125"/>
    </source>
</evidence>
<dbReference type="GO" id="GO:0005829">
    <property type="term" value="C:cytosol"/>
    <property type="evidence" value="ECO:0007669"/>
    <property type="project" value="TreeGrafter"/>
</dbReference>
<dbReference type="InterPro" id="IPR045076">
    <property type="entry name" value="MutS"/>
</dbReference>
<evidence type="ECO:0000259" key="5">
    <source>
        <dbReference type="SMART" id="SM00533"/>
    </source>
</evidence>
<evidence type="ECO:0000313" key="7">
    <source>
        <dbReference type="EMBL" id="BBE19307.1"/>
    </source>
</evidence>
<name>A0A5K7SCX1_9BACT</name>
<protein>
    <submittedName>
        <fullName evidence="7">MutS-related protein, family 1</fullName>
    </submittedName>
</protein>
<sequence>MKADLLANYQALADQYQSLANKKKDQLRLIAIARLISFIGIFPAWFYLSPVNEILAVTISFVLLVAFFLLIKKFIQTEKQLFYYQCLCKINRDEISALNRDISSFDPGNEFTDPHHDYSYDLDLFGIGSLFQFLNRTVTRQGKNRLATLLKKTQRSSEEIRSRQEGIQELAEEFSWRQNFMAKGMETDGTKDHYNESIDQVIHLKSIRSLKYLLIILPALTIFLIALSIAEVDTHSLYRLALFAQWIIIGLYFKTILKFHQKFESQGKLLRRYAEMIRQIEAFDFKSSYLVSLKEKLSHQGKTASTITSELQKILDQFDYSKNLLVGFVLDSIFLWDIRCLVKLNKWQQDYAGVLPHWFEVIAEMDALTSLANCNYNHPAWITPEVSQNTFAFNAKAMGHPLIDETRRISNSFQILKEEKIVIITGANMAGKSTFLRTIGVNLILASNGCKACAESFEFSPIRIYTNMRTSDNLMNDESYFYAELLRLQSMLTLLRNGENLFVILDEMLKGTNSIDKLNGSKELIHQLISLKTHGIVATHDLGLTELAQTIPAIKNQCFEVQLHNDELNFDYKLTNGVTRTMNATFLMKKMGIIPKE</sequence>
<evidence type="ECO:0000256" key="1">
    <source>
        <dbReference type="ARBA" id="ARBA00022741"/>
    </source>
</evidence>
<dbReference type="GO" id="GO:0140664">
    <property type="term" value="F:ATP-dependent DNA damage sensor activity"/>
    <property type="evidence" value="ECO:0007669"/>
    <property type="project" value="InterPro"/>
</dbReference>
<keyword evidence="4" id="KW-0812">Transmembrane</keyword>
<feature type="transmembrane region" description="Helical" evidence="4">
    <location>
        <begin position="54"/>
        <end position="71"/>
    </location>
</feature>
<dbReference type="SMART" id="SM00534">
    <property type="entry name" value="MUTSac"/>
    <property type="match status" value="1"/>
</dbReference>
<feature type="domain" description="DNA mismatch repair proteins mutS family" evidence="6">
    <location>
        <begin position="419"/>
        <end position="596"/>
    </location>
</feature>
<evidence type="ECO:0000259" key="6">
    <source>
        <dbReference type="SMART" id="SM00534"/>
    </source>
</evidence>
<keyword evidence="8" id="KW-1185">Reference proteome</keyword>
<keyword evidence="4" id="KW-1133">Transmembrane helix</keyword>
<keyword evidence="1" id="KW-0547">Nucleotide-binding</keyword>
<reference evidence="7" key="1">
    <citation type="journal article" date="2020" name="Int. J. Syst. Evol. Microbiol.">
        <title>Aquipluma nitroreducens gen. nov. sp. nov., a novel facultatively anaerobic bacterium isolated from a freshwater lake.</title>
        <authorList>
            <person name="Watanabe M."/>
            <person name="Kojima H."/>
            <person name="Fukui M."/>
        </authorList>
    </citation>
    <scope>NUCLEOTIDE SEQUENCE</scope>
    <source>
        <strain evidence="7">MeG22</strain>
    </source>
</reference>
<keyword evidence="3" id="KW-0238">DNA-binding</keyword>
<dbReference type="InterPro" id="IPR036187">
    <property type="entry name" value="DNA_mismatch_repair_MutS_sf"/>
</dbReference>
<dbReference type="PANTHER" id="PTHR11361:SF99">
    <property type="entry name" value="DNA MISMATCH REPAIR PROTEIN"/>
    <property type="match status" value="1"/>
</dbReference>
<dbReference type="InterPro" id="IPR000432">
    <property type="entry name" value="DNA_mismatch_repair_MutS_C"/>
</dbReference>
<dbReference type="AlphaFoldDB" id="A0A5K7SCX1"/>
<gene>
    <name evidence="7" type="ORF">AQPE_3492</name>
</gene>
<dbReference type="PANTHER" id="PTHR11361">
    <property type="entry name" value="DNA MISMATCH REPAIR PROTEIN MUTS FAMILY MEMBER"/>
    <property type="match status" value="1"/>
</dbReference>